<reference evidence="4" key="2">
    <citation type="submission" date="2021-04" db="EMBL/GenBank/DDBJ databases">
        <authorList>
            <person name="Gilroy R."/>
        </authorList>
    </citation>
    <scope>NUCLEOTIDE SEQUENCE</scope>
    <source>
        <strain evidence="4">ChiGjej4B4-12881</strain>
    </source>
</reference>
<feature type="chain" id="PRO_5038758497" evidence="3">
    <location>
        <begin position="19"/>
        <end position="362"/>
    </location>
</feature>
<evidence type="ECO:0000256" key="2">
    <source>
        <dbReference type="SAM" id="MobiDB-lite"/>
    </source>
</evidence>
<dbReference type="Pfam" id="PF13343">
    <property type="entry name" value="SBP_bac_6"/>
    <property type="match status" value="1"/>
</dbReference>
<comment type="caution">
    <text evidence="4">The sequence shown here is derived from an EMBL/GenBank/DDBJ whole genome shotgun (WGS) entry which is preliminary data.</text>
</comment>
<dbReference type="PROSITE" id="PS51257">
    <property type="entry name" value="PROKAR_LIPOPROTEIN"/>
    <property type="match status" value="1"/>
</dbReference>
<dbReference type="CDD" id="cd13547">
    <property type="entry name" value="PBP2_Fbp_like_2"/>
    <property type="match status" value="1"/>
</dbReference>
<proteinExistence type="predicted"/>
<dbReference type="InterPro" id="IPR026045">
    <property type="entry name" value="Ferric-bd"/>
</dbReference>
<dbReference type="EMBL" id="DXEU01000184">
    <property type="protein sequence ID" value="HIX53158.1"/>
    <property type="molecule type" value="Genomic_DNA"/>
</dbReference>
<name>A0A9D1W6K8_9FIRM</name>
<protein>
    <submittedName>
        <fullName evidence="4">ABC transporter substrate-binding protein</fullName>
    </submittedName>
</protein>
<feature type="region of interest" description="Disordered" evidence="2">
    <location>
        <begin position="27"/>
        <end position="58"/>
    </location>
</feature>
<evidence type="ECO:0000313" key="4">
    <source>
        <dbReference type="EMBL" id="HIX53158.1"/>
    </source>
</evidence>
<dbReference type="AlphaFoldDB" id="A0A9D1W6K8"/>
<evidence type="ECO:0000256" key="1">
    <source>
        <dbReference type="ARBA" id="ARBA00022729"/>
    </source>
</evidence>
<gene>
    <name evidence="4" type="ORF">IAA28_10190</name>
</gene>
<dbReference type="PANTHER" id="PTHR30006">
    <property type="entry name" value="THIAMINE-BINDING PERIPLASMIC PROTEIN-RELATED"/>
    <property type="match status" value="1"/>
</dbReference>
<dbReference type="PANTHER" id="PTHR30006:SF2">
    <property type="entry name" value="ABC TRANSPORTER SUBSTRATE-BINDING PROTEIN"/>
    <property type="match status" value="1"/>
</dbReference>
<dbReference type="PIRSF" id="PIRSF002825">
    <property type="entry name" value="CfbpA"/>
    <property type="match status" value="1"/>
</dbReference>
<organism evidence="4 5">
    <name type="scientific">Candidatus Lachnoclostridium stercoripullorum</name>
    <dbReference type="NCBI Taxonomy" id="2838635"/>
    <lineage>
        <taxon>Bacteria</taxon>
        <taxon>Bacillati</taxon>
        <taxon>Bacillota</taxon>
        <taxon>Clostridia</taxon>
        <taxon>Lachnospirales</taxon>
        <taxon>Lachnospiraceae</taxon>
    </lineage>
</organism>
<reference evidence="4" key="1">
    <citation type="journal article" date="2021" name="PeerJ">
        <title>Extensive microbial diversity within the chicken gut microbiome revealed by metagenomics and culture.</title>
        <authorList>
            <person name="Gilroy R."/>
            <person name="Ravi A."/>
            <person name="Getino M."/>
            <person name="Pursley I."/>
            <person name="Horton D.L."/>
            <person name="Alikhan N.F."/>
            <person name="Baker D."/>
            <person name="Gharbi K."/>
            <person name="Hall N."/>
            <person name="Watson M."/>
            <person name="Adriaenssens E.M."/>
            <person name="Foster-Nyarko E."/>
            <person name="Jarju S."/>
            <person name="Secka A."/>
            <person name="Antonio M."/>
            <person name="Oren A."/>
            <person name="Chaudhuri R.R."/>
            <person name="La Ragione R."/>
            <person name="Hildebrand F."/>
            <person name="Pallen M.J."/>
        </authorList>
    </citation>
    <scope>NUCLEOTIDE SEQUENCE</scope>
    <source>
        <strain evidence="4">ChiGjej4B4-12881</strain>
    </source>
</reference>
<evidence type="ECO:0000313" key="5">
    <source>
        <dbReference type="Proteomes" id="UP000886780"/>
    </source>
</evidence>
<sequence length="362" mass="39596">MKRKLAVLTAAMTALAMAGCGASQETTTTAAETKDTQAAGDTSAEESSSGAEDGSEVSGSVMLYTSSSDDYMTDIAAMFQEKYPNISFEYYRSGTEEVVSKIMTEEKSSGVQCDVIMLADTPTFEMLKENGLLMQYDYPEIDQMYEDFVDPDHMYYGTAVGSTGIIYNTDMVTEAPTSLTVFTDPANKGNCVMPSPLYSGTAAYNLGVYTRMEDLGWDFYQDMKDNEMQVVNGNGGVIDAVANGEKAYGMVLDTDSYVAINNGSPIAFVYPEEGCSSICDPIALVNGTENEEAAKIFMDFMLSKEVREFAAENYFKTAPRKDVEPVAGMPSIAERKILSSDPKELYATKEDDKAKFDQMYNQ</sequence>
<accession>A0A9D1W6K8</accession>
<feature type="signal peptide" evidence="3">
    <location>
        <begin position="1"/>
        <end position="18"/>
    </location>
</feature>
<dbReference type="Gene3D" id="3.40.190.10">
    <property type="entry name" value="Periplasmic binding protein-like II"/>
    <property type="match status" value="2"/>
</dbReference>
<keyword evidence="1 3" id="KW-0732">Signal</keyword>
<evidence type="ECO:0000256" key="3">
    <source>
        <dbReference type="SAM" id="SignalP"/>
    </source>
</evidence>
<dbReference type="Proteomes" id="UP000886780">
    <property type="component" value="Unassembled WGS sequence"/>
</dbReference>
<dbReference type="SUPFAM" id="SSF53850">
    <property type="entry name" value="Periplasmic binding protein-like II"/>
    <property type="match status" value="1"/>
</dbReference>